<keyword evidence="1" id="KW-0472">Membrane</keyword>
<name>A0AAV5UH30_9BILA</name>
<reference evidence="2" key="1">
    <citation type="submission" date="2023-10" db="EMBL/GenBank/DDBJ databases">
        <title>Genome assembly of Pristionchus species.</title>
        <authorList>
            <person name="Yoshida K."/>
            <person name="Sommer R.J."/>
        </authorList>
    </citation>
    <scope>NUCLEOTIDE SEQUENCE</scope>
    <source>
        <strain evidence="2">RS0144</strain>
    </source>
</reference>
<organism evidence="2 3">
    <name type="scientific">Pristionchus entomophagus</name>
    <dbReference type="NCBI Taxonomy" id="358040"/>
    <lineage>
        <taxon>Eukaryota</taxon>
        <taxon>Metazoa</taxon>
        <taxon>Ecdysozoa</taxon>
        <taxon>Nematoda</taxon>
        <taxon>Chromadorea</taxon>
        <taxon>Rhabditida</taxon>
        <taxon>Rhabditina</taxon>
        <taxon>Diplogasteromorpha</taxon>
        <taxon>Diplogasteroidea</taxon>
        <taxon>Neodiplogasteridae</taxon>
        <taxon>Pristionchus</taxon>
    </lineage>
</organism>
<keyword evidence="1" id="KW-0812">Transmembrane</keyword>
<keyword evidence="3" id="KW-1185">Reference proteome</keyword>
<feature type="transmembrane region" description="Helical" evidence="1">
    <location>
        <begin position="75"/>
        <end position="96"/>
    </location>
</feature>
<comment type="caution">
    <text evidence="2">The sequence shown here is derived from an EMBL/GenBank/DDBJ whole genome shotgun (WGS) entry which is preliminary data.</text>
</comment>
<feature type="non-terminal residue" evidence="2">
    <location>
        <position position="1"/>
    </location>
</feature>
<dbReference type="Proteomes" id="UP001432027">
    <property type="component" value="Unassembled WGS sequence"/>
</dbReference>
<dbReference type="AlphaFoldDB" id="A0AAV5UH30"/>
<keyword evidence="1" id="KW-1133">Transmembrane helix</keyword>
<evidence type="ECO:0000313" key="2">
    <source>
        <dbReference type="EMBL" id="GMT06247.1"/>
    </source>
</evidence>
<dbReference type="EMBL" id="BTSX01000006">
    <property type="protein sequence ID" value="GMT06247.1"/>
    <property type="molecule type" value="Genomic_DNA"/>
</dbReference>
<feature type="transmembrane region" description="Helical" evidence="1">
    <location>
        <begin position="44"/>
        <end position="63"/>
    </location>
</feature>
<feature type="transmembrane region" description="Helical" evidence="1">
    <location>
        <begin position="6"/>
        <end position="23"/>
    </location>
</feature>
<protein>
    <recommendedName>
        <fullName evidence="4">Vomeronasal type-1 receptor</fullName>
    </recommendedName>
</protein>
<proteinExistence type="predicted"/>
<evidence type="ECO:0000313" key="3">
    <source>
        <dbReference type="Proteomes" id="UP001432027"/>
    </source>
</evidence>
<evidence type="ECO:0000256" key="1">
    <source>
        <dbReference type="SAM" id="Phobius"/>
    </source>
</evidence>
<accession>A0AAV5UH30</accession>
<evidence type="ECO:0008006" key="4">
    <source>
        <dbReference type="Google" id="ProtNLM"/>
    </source>
</evidence>
<gene>
    <name evidence="2" type="ORF">PENTCL1PPCAC_28421</name>
</gene>
<sequence length="115" mass="13395">YGHKLLMSGATLFANVFLFWKLVRRRKENVSMAKSKKTQQERGFIIISVVSYLFYMAYFINGFLSRDFHIRLAGYSQYILLGFSSHSPFWCMMLFASSLRSVIMRRKPTMALAAT</sequence>
<feature type="non-terminal residue" evidence="2">
    <location>
        <position position="115"/>
    </location>
</feature>